<dbReference type="Proteomes" id="UP000006250">
    <property type="component" value="Unassembled WGS sequence"/>
</dbReference>
<sequence>MVASNFAMKESDLYLPLKRFLESQGYEVKSEIGACDVVAVRGEEMPLVVELKLSFNIDVMLQAVDRLALTQKVYVGILENNKTARKRQRRLLKLLKMLGLGFLQISPDQDKGRVTVLLDPGEYRPRKSNFRQERLLGEFVRRVGDPNLGGSVRNRGIVTVYRQRAVAIAQYIQQNGPSKASSVSQALQDPNAHSIVYKDVYGWFERISRGVYALSPRGEGELPGWLEKTMLSGAGKP</sequence>
<keyword evidence="2" id="KW-1185">Reference proteome</keyword>
<dbReference type="eggNOG" id="COG5482">
    <property type="taxonomic scope" value="Bacteria"/>
</dbReference>
<evidence type="ECO:0000313" key="1">
    <source>
        <dbReference type="EMBL" id="EFL52386.1"/>
    </source>
</evidence>
<name>E1JTC6_SOLFR</name>
<reference evidence="1 2" key="1">
    <citation type="submission" date="2010-08" db="EMBL/GenBank/DDBJ databases">
        <title>The draft genome of Desulfovibrio fructosovorans JJ.</title>
        <authorList>
            <consortium name="US DOE Joint Genome Institute (JGI-PGF)"/>
            <person name="Lucas S."/>
            <person name="Copeland A."/>
            <person name="Lapidus A."/>
            <person name="Cheng J.-F."/>
            <person name="Bruce D."/>
            <person name="Goodwin L."/>
            <person name="Pitluck S."/>
            <person name="Land M.L."/>
            <person name="Hauser L."/>
            <person name="Chang Y.-J."/>
            <person name="Jeffries C."/>
            <person name="Wall J.D."/>
            <person name="Stahl D.A."/>
            <person name="Arkin A.P."/>
            <person name="Dehal P."/>
            <person name="Stolyar S.M."/>
            <person name="Hazen T.C."/>
            <person name="Woyke T.J."/>
        </authorList>
    </citation>
    <scope>NUCLEOTIDE SEQUENCE [LARGE SCALE GENOMIC DNA]</scope>
    <source>
        <strain evidence="1 2">JJ</strain>
    </source>
</reference>
<protein>
    <recommendedName>
        <fullName evidence="3">DUF2161 domain-containing phosphodiesterase</fullName>
    </recommendedName>
</protein>
<evidence type="ECO:0000313" key="2">
    <source>
        <dbReference type="Proteomes" id="UP000006250"/>
    </source>
</evidence>
<organism evidence="1 2">
    <name type="scientific">Solidesulfovibrio fructosivorans JJ]</name>
    <dbReference type="NCBI Taxonomy" id="596151"/>
    <lineage>
        <taxon>Bacteria</taxon>
        <taxon>Pseudomonadati</taxon>
        <taxon>Thermodesulfobacteriota</taxon>
        <taxon>Desulfovibrionia</taxon>
        <taxon>Desulfovibrionales</taxon>
        <taxon>Desulfovibrionaceae</taxon>
        <taxon>Solidesulfovibrio</taxon>
    </lineage>
</organism>
<dbReference type="STRING" id="596151.DesfrDRAFT_0875"/>
<dbReference type="AlphaFoldDB" id="E1JTC6"/>
<proteinExistence type="predicted"/>
<dbReference type="InterPro" id="IPR018679">
    <property type="entry name" value="DUF2161"/>
</dbReference>
<gene>
    <name evidence="1" type="ORF">DesfrDRAFT_0875</name>
</gene>
<dbReference type="EMBL" id="AECZ01000004">
    <property type="protein sequence ID" value="EFL52386.1"/>
    <property type="molecule type" value="Genomic_DNA"/>
</dbReference>
<dbReference type="Pfam" id="PF09929">
    <property type="entry name" value="DUF2161"/>
    <property type="match status" value="1"/>
</dbReference>
<comment type="caution">
    <text evidence="1">The sequence shown here is derived from an EMBL/GenBank/DDBJ whole genome shotgun (WGS) entry which is preliminary data.</text>
</comment>
<evidence type="ECO:0008006" key="3">
    <source>
        <dbReference type="Google" id="ProtNLM"/>
    </source>
</evidence>
<accession>E1JTC6</accession>